<sequence length="558" mass="62828">MIVSSFQHFFQEEVMKQSKNVHLTKGDFVQGKIVKLFSNHTALVHINDMSLVAKLETALSVQQQYWFEVKGTTLSGPHLKVLSHVGPSPNGNELDKQQVELLRELQLPATRGNKELVSFLTEKGLPLSKQKVVDLSNLFIDKKLSAQDKQVVEKLIEMKLPITNETFQAVSAIQKGSHLSADLVKLQQLLVQNNVQEAIPLQKMIATLTQPFSVREGEDRLASLVKTWLSTTHTNNQQENQAFSMMRQSHVIPKEMSEQRALAHLMRYFNIEGSSNNQNLYDVLFSQKNAIQGQGGYSLSAALKEMVASFYVKDGAIEEIDIESKLEQLGKTIFTNEQQSLLLTQSEKRSAHSMFYKAIMQVIESLGLQHEVNVVASLKDHQEHTQSLKSLLLQAQQTLPPSPTLEVVEQLVHKLTGIQLLNQDQGPLTTIYMQMPLHIGQGLKDVTIQWNGRKKENGQIDSNYCHILFYLCLDEMKETVIDVTVQNRIVTVHIINEAVDKVSPLAEAMKATLQSGLNELQYKLSEVKVLGTMKKQVKHHQSAIKTSHSYEGGLDIRI</sequence>
<dbReference type="Proteomes" id="UP000809829">
    <property type="component" value="Unassembled WGS sequence"/>
</dbReference>
<dbReference type="EMBL" id="JAFBFC010000001">
    <property type="protein sequence ID" value="MBM7701848.1"/>
    <property type="molecule type" value="Genomic_DNA"/>
</dbReference>
<organism evidence="1 2">
    <name type="scientific">Priestia iocasae</name>
    <dbReference type="NCBI Taxonomy" id="2291674"/>
    <lineage>
        <taxon>Bacteria</taxon>
        <taxon>Bacillati</taxon>
        <taxon>Bacillota</taxon>
        <taxon>Bacilli</taxon>
        <taxon>Bacillales</taxon>
        <taxon>Bacillaceae</taxon>
        <taxon>Priestia</taxon>
    </lineage>
</organism>
<comment type="caution">
    <text evidence="1">The sequence shown here is derived from an EMBL/GenBank/DDBJ whole genome shotgun (WGS) entry which is preliminary data.</text>
</comment>
<evidence type="ECO:0000313" key="2">
    <source>
        <dbReference type="Proteomes" id="UP000809829"/>
    </source>
</evidence>
<reference evidence="1 2" key="1">
    <citation type="submission" date="2021-01" db="EMBL/GenBank/DDBJ databases">
        <title>Genomic Encyclopedia of Type Strains, Phase IV (KMG-IV): sequencing the most valuable type-strain genomes for metagenomic binning, comparative biology and taxonomic classification.</title>
        <authorList>
            <person name="Goeker M."/>
        </authorList>
    </citation>
    <scope>NUCLEOTIDE SEQUENCE [LARGE SCALE GENOMIC DNA]</scope>
    <source>
        <strain evidence="1 2">DSM 104297</strain>
    </source>
</reference>
<protein>
    <recommendedName>
        <fullName evidence="3">Flagellar hook-length control protein-like C-terminal domain-containing protein</fullName>
    </recommendedName>
</protein>
<name>A0ABS2QQW6_9BACI</name>
<proteinExistence type="predicted"/>
<dbReference type="RefSeq" id="WP_205183750.1">
    <property type="nucleotide sequence ID" value="NZ_JAFBFC010000001.1"/>
</dbReference>
<evidence type="ECO:0008006" key="3">
    <source>
        <dbReference type="Google" id="ProtNLM"/>
    </source>
</evidence>
<keyword evidence="2" id="KW-1185">Reference proteome</keyword>
<gene>
    <name evidence="1" type="ORF">JOC83_000674</name>
</gene>
<evidence type="ECO:0000313" key="1">
    <source>
        <dbReference type="EMBL" id="MBM7701848.1"/>
    </source>
</evidence>
<accession>A0ABS2QQW6</accession>